<dbReference type="Proteomes" id="UP001596380">
    <property type="component" value="Unassembled WGS sequence"/>
</dbReference>
<dbReference type="InterPro" id="IPR002938">
    <property type="entry name" value="FAD-bd"/>
</dbReference>
<evidence type="ECO:0000313" key="5">
    <source>
        <dbReference type="EMBL" id="MFC6880810.1"/>
    </source>
</evidence>
<evidence type="ECO:0000256" key="1">
    <source>
        <dbReference type="ARBA" id="ARBA00001974"/>
    </source>
</evidence>
<keyword evidence="6" id="KW-1185">Reference proteome</keyword>
<reference evidence="6" key="1">
    <citation type="journal article" date="2019" name="Int. J. Syst. Evol. Microbiol.">
        <title>The Global Catalogue of Microorganisms (GCM) 10K type strain sequencing project: providing services to taxonomists for standard genome sequencing and annotation.</title>
        <authorList>
            <consortium name="The Broad Institute Genomics Platform"/>
            <consortium name="The Broad Institute Genome Sequencing Center for Infectious Disease"/>
            <person name="Wu L."/>
            <person name="Ma J."/>
        </authorList>
    </citation>
    <scope>NUCLEOTIDE SEQUENCE [LARGE SCALE GENOMIC DNA]</scope>
    <source>
        <strain evidence="6">JCM 3369</strain>
    </source>
</reference>
<dbReference type="Pfam" id="PF01494">
    <property type="entry name" value="FAD_binding_3"/>
    <property type="match status" value="1"/>
</dbReference>
<organism evidence="5 6">
    <name type="scientific">Actinomadura yumaensis</name>
    <dbReference type="NCBI Taxonomy" id="111807"/>
    <lineage>
        <taxon>Bacteria</taxon>
        <taxon>Bacillati</taxon>
        <taxon>Actinomycetota</taxon>
        <taxon>Actinomycetes</taxon>
        <taxon>Streptosporangiales</taxon>
        <taxon>Thermomonosporaceae</taxon>
        <taxon>Actinomadura</taxon>
    </lineage>
</organism>
<accession>A0ABW2CHY1</accession>
<keyword evidence="2" id="KW-0285">Flavoprotein</keyword>
<dbReference type="Pfam" id="PF21274">
    <property type="entry name" value="Rng_hyd_C"/>
    <property type="match status" value="1"/>
</dbReference>
<dbReference type="Gene3D" id="3.30.70.2450">
    <property type="match status" value="1"/>
</dbReference>
<dbReference type="EMBL" id="JBHSXS010000006">
    <property type="protein sequence ID" value="MFC6880810.1"/>
    <property type="molecule type" value="Genomic_DNA"/>
</dbReference>
<protein>
    <submittedName>
        <fullName evidence="5">FAD-dependent monooxygenase</fullName>
    </submittedName>
</protein>
<dbReference type="PRINTS" id="PR00420">
    <property type="entry name" value="RNGMNOXGNASE"/>
</dbReference>
<evidence type="ECO:0000256" key="2">
    <source>
        <dbReference type="ARBA" id="ARBA00022630"/>
    </source>
</evidence>
<keyword evidence="5" id="KW-0503">Monooxygenase</keyword>
<dbReference type="SUPFAM" id="SSF51905">
    <property type="entry name" value="FAD/NAD(P)-binding domain"/>
    <property type="match status" value="1"/>
</dbReference>
<dbReference type="PANTHER" id="PTHR43004">
    <property type="entry name" value="TRK SYSTEM POTASSIUM UPTAKE PROTEIN"/>
    <property type="match status" value="1"/>
</dbReference>
<dbReference type="Gene3D" id="3.50.50.60">
    <property type="entry name" value="FAD/NAD(P)-binding domain"/>
    <property type="match status" value="1"/>
</dbReference>
<keyword evidence="5" id="KW-0560">Oxidoreductase</keyword>
<gene>
    <name evidence="5" type="ORF">ACFQKB_13670</name>
</gene>
<dbReference type="PANTHER" id="PTHR43004:SF19">
    <property type="entry name" value="BINDING MONOOXYGENASE, PUTATIVE (JCVI)-RELATED"/>
    <property type="match status" value="1"/>
</dbReference>
<dbReference type="RefSeq" id="WP_378063261.1">
    <property type="nucleotide sequence ID" value="NZ_JBHSXS010000006.1"/>
</dbReference>
<sequence length="505" mass="55262">MTDVHDVIVVGGGPSGLTVASELALAGVRVAVLERRTAPVESRAGTVLPRVLELFDARGIAGRFLERARTIKDNPLIPVHIWAGMKPVHWHHLDSRFGFRLIMPQNMTEELLLEYARELGVDVRRGALVERVVQDGAGVRVTVADGTGRTELRARYAVGADGGRSLVRREAGIGFEGHGATFTGIVADLRTGGLGADGRLMTDNEHGWVTSFPFGHDEDGTPVTRFNIVHAERRRAPQDEPVTEAEVLGCLRDVLERDVPCDGLRWASRFTDALRLATAFRDRRILLVGESARIHYPSSGVGMNFCIQDAFNLGWKLAAVVNGHAGEDLLDTYEQERRPVAEELLRSVESQCAVQFDFTREGVAFKRMFQTHLLPMPDVNRRIALELNGLTVGYPAEPGAHPLTGRRAPDLELVTPDGVRRVGELLRDQRFLLIDCTGDGAYAGLETGAPPVRAVSGVPVMTGPELRAVRSLLIRPDAYVAWADEGDPDPKAASAQVERWIGGRR</sequence>
<name>A0ABW2CHY1_9ACTN</name>
<proteinExistence type="predicted"/>
<feature type="domain" description="FAD-binding" evidence="4">
    <location>
        <begin position="6"/>
        <end position="346"/>
    </location>
</feature>
<dbReference type="GO" id="GO:0004497">
    <property type="term" value="F:monooxygenase activity"/>
    <property type="evidence" value="ECO:0007669"/>
    <property type="project" value="UniProtKB-KW"/>
</dbReference>
<comment type="cofactor">
    <cofactor evidence="1">
        <name>FAD</name>
        <dbReference type="ChEBI" id="CHEBI:57692"/>
    </cofactor>
</comment>
<evidence type="ECO:0000256" key="3">
    <source>
        <dbReference type="ARBA" id="ARBA00022827"/>
    </source>
</evidence>
<dbReference type="InterPro" id="IPR036188">
    <property type="entry name" value="FAD/NAD-bd_sf"/>
</dbReference>
<evidence type="ECO:0000313" key="6">
    <source>
        <dbReference type="Proteomes" id="UP001596380"/>
    </source>
</evidence>
<comment type="caution">
    <text evidence="5">The sequence shown here is derived from an EMBL/GenBank/DDBJ whole genome shotgun (WGS) entry which is preliminary data.</text>
</comment>
<dbReference type="InterPro" id="IPR050641">
    <property type="entry name" value="RIFMO-like"/>
</dbReference>
<keyword evidence="3" id="KW-0274">FAD</keyword>
<dbReference type="Gene3D" id="3.40.30.120">
    <property type="match status" value="1"/>
</dbReference>
<evidence type="ECO:0000259" key="4">
    <source>
        <dbReference type="Pfam" id="PF01494"/>
    </source>
</evidence>